<protein>
    <submittedName>
        <fullName evidence="2">Uncharacterized protein</fullName>
    </submittedName>
</protein>
<gene>
    <name evidence="2" type="ORF">PHYBOEH_006474</name>
</gene>
<feature type="chain" id="PRO_5035784440" evidence="1">
    <location>
        <begin position="22"/>
        <end position="188"/>
    </location>
</feature>
<accession>A0A8T1WHY9</accession>
<name>A0A8T1WHY9_9STRA</name>
<sequence length="188" mass="20536">MQFFRPLTCFVATLLTATSVAQLLGNIQVLNASQPNVQYFVRVVQNGESCDPVDRVLSMCASKDFVCRMDAGKEMFATSPSCLAYDPSVMQDNPFEIEETSVNPWGTCDPNADKNRQAGSPPVCKRDFQCQCLQGSNANCICAPPDAVKEENGAIKCGRTDGKQCDGGQYCHYLQQGGMECGQKPYFS</sequence>
<dbReference type="AlphaFoldDB" id="A0A8T1WHY9"/>
<dbReference type="OrthoDB" id="157293at2759"/>
<evidence type="ECO:0000313" key="2">
    <source>
        <dbReference type="EMBL" id="KAG7392138.1"/>
    </source>
</evidence>
<evidence type="ECO:0000313" key="3">
    <source>
        <dbReference type="Proteomes" id="UP000693981"/>
    </source>
</evidence>
<organism evidence="2 3">
    <name type="scientific">Phytophthora boehmeriae</name>
    <dbReference type="NCBI Taxonomy" id="109152"/>
    <lineage>
        <taxon>Eukaryota</taxon>
        <taxon>Sar</taxon>
        <taxon>Stramenopiles</taxon>
        <taxon>Oomycota</taxon>
        <taxon>Peronosporomycetes</taxon>
        <taxon>Peronosporales</taxon>
        <taxon>Peronosporaceae</taxon>
        <taxon>Phytophthora</taxon>
    </lineage>
</organism>
<comment type="caution">
    <text evidence="2">The sequence shown here is derived from an EMBL/GenBank/DDBJ whole genome shotgun (WGS) entry which is preliminary data.</text>
</comment>
<feature type="signal peptide" evidence="1">
    <location>
        <begin position="1"/>
        <end position="21"/>
    </location>
</feature>
<dbReference type="EMBL" id="JAGDFL010000343">
    <property type="protein sequence ID" value="KAG7392138.1"/>
    <property type="molecule type" value="Genomic_DNA"/>
</dbReference>
<evidence type="ECO:0000256" key="1">
    <source>
        <dbReference type="SAM" id="SignalP"/>
    </source>
</evidence>
<proteinExistence type="predicted"/>
<keyword evidence="1" id="KW-0732">Signal</keyword>
<dbReference type="Proteomes" id="UP000693981">
    <property type="component" value="Unassembled WGS sequence"/>
</dbReference>
<keyword evidence="3" id="KW-1185">Reference proteome</keyword>
<reference evidence="2" key="1">
    <citation type="submission" date="2021-02" db="EMBL/GenBank/DDBJ databases">
        <authorList>
            <person name="Palmer J.M."/>
        </authorList>
    </citation>
    <scope>NUCLEOTIDE SEQUENCE</scope>
    <source>
        <strain evidence="2">SCRP23</strain>
    </source>
</reference>